<keyword evidence="2" id="KW-1003">Cell membrane</keyword>
<feature type="transmembrane region" description="Helical" evidence="7">
    <location>
        <begin position="268"/>
        <end position="286"/>
    </location>
</feature>
<evidence type="ECO:0000259" key="8">
    <source>
        <dbReference type="PROSITE" id="PS50850"/>
    </source>
</evidence>
<dbReference type="Gene3D" id="1.20.1250.20">
    <property type="entry name" value="MFS general substrate transporter like domains"/>
    <property type="match status" value="1"/>
</dbReference>
<evidence type="ECO:0000313" key="9">
    <source>
        <dbReference type="EMBL" id="RKN45620.1"/>
    </source>
</evidence>
<feature type="transmembrane region" description="Helical" evidence="7">
    <location>
        <begin position="293"/>
        <end position="311"/>
    </location>
</feature>
<feature type="transmembrane region" description="Helical" evidence="7">
    <location>
        <begin position="67"/>
        <end position="91"/>
    </location>
</feature>
<dbReference type="PROSITE" id="PS50850">
    <property type="entry name" value="MFS"/>
    <property type="match status" value="1"/>
</dbReference>
<dbReference type="GO" id="GO:0022857">
    <property type="term" value="F:transmembrane transporter activity"/>
    <property type="evidence" value="ECO:0007669"/>
    <property type="project" value="InterPro"/>
</dbReference>
<gene>
    <name evidence="9" type="ORF">D7294_03865</name>
</gene>
<dbReference type="InterPro" id="IPR011701">
    <property type="entry name" value="MFS"/>
</dbReference>
<dbReference type="GO" id="GO:0005886">
    <property type="term" value="C:plasma membrane"/>
    <property type="evidence" value="ECO:0007669"/>
    <property type="project" value="UniProtKB-SubCell"/>
</dbReference>
<reference evidence="9 10" key="1">
    <citation type="journal article" date="2014" name="Int. J. Syst. Evol. Microbiol.">
        <title>Streptomyces hoynatensis sp. nov., isolated from deep marine sediment.</title>
        <authorList>
            <person name="Veyisoglu A."/>
            <person name="Sahin N."/>
        </authorList>
    </citation>
    <scope>NUCLEOTIDE SEQUENCE [LARGE SCALE GENOMIC DNA]</scope>
    <source>
        <strain evidence="9 10">KCTC 29097</strain>
    </source>
</reference>
<dbReference type="PANTHER" id="PTHR43124:SF3">
    <property type="entry name" value="CHLORAMPHENICOL EFFLUX PUMP RV0191"/>
    <property type="match status" value="1"/>
</dbReference>
<name>A0A3A9ZBE3_9ACTN</name>
<dbReference type="SUPFAM" id="SSF103473">
    <property type="entry name" value="MFS general substrate transporter"/>
    <property type="match status" value="1"/>
</dbReference>
<feature type="domain" description="Major facilitator superfamily (MFS) profile" evidence="8">
    <location>
        <begin position="33"/>
        <end position="408"/>
    </location>
</feature>
<feature type="transmembrane region" description="Helical" evidence="7">
    <location>
        <begin position="357"/>
        <end position="376"/>
    </location>
</feature>
<comment type="caution">
    <text evidence="9">The sequence shown here is derived from an EMBL/GenBank/DDBJ whole genome shotgun (WGS) entry which is preliminary data.</text>
</comment>
<dbReference type="OrthoDB" id="4335859at2"/>
<feature type="region of interest" description="Disordered" evidence="6">
    <location>
        <begin position="1"/>
        <end position="20"/>
    </location>
</feature>
<feature type="transmembrane region" description="Helical" evidence="7">
    <location>
        <begin position="129"/>
        <end position="150"/>
    </location>
</feature>
<evidence type="ECO:0000256" key="1">
    <source>
        <dbReference type="ARBA" id="ARBA00004651"/>
    </source>
</evidence>
<evidence type="ECO:0000256" key="2">
    <source>
        <dbReference type="ARBA" id="ARBA00022475"/>
    </source>
</evidence>
<proteinExistence type="predicted"/>
<keyword evidence="3 7" id="KW-0812">Transmembrane</keyword>
<dbReference type="RefSeq" id="WP_120675507.1">
    <property type="nucleotide sequence ID" value="NZ_RBAL01000002.1"/>
</dbReference>
<keyword evidence="5 7" id="KW-0472">Membrane</keyword>
<dbReference type="EMBL" id="RBAL01000002">
    <property type="protein sequence ID" value="RKN45620.1"/>
    <property type="molecule type" value="Genomic_DNA"/>
</dbReference>
<dbReference type="Proteomes" id="UP000272474">
    <property type="component" value="Unassembled WGS sequence"/>
</dbReference>
<feature type="transmembrane region" description="Helical" evidence="7">
    <location>
        <begin position="157"/>
        <end position="179"/>
    </location>
</feature>
<keyword evidence="4 7" id="KW-1133">Transmembrane helix</keyword>
<feature type="transmembrane region" description="Helical" evidence="7">
    <location>
        <begin position="103"/>
        <end position="123"/>
    </location>
</feature>
<keyword evidence="10" id="KW-1185">Reference proteome</keyword>
<feature type="transmembrane region" description="Helical" evidence="7">
    <location>
        <begin position="29"/>
        <end position="47"/>
    </location>
</feature>
<dbReference type="InterPro" id="IPR020846">
    <property type="entry name" value="MFS_dom"/>
</dbReference>
<feature type="transmembrane region" description="Helical" evidence="7">
    <location>
        <begin position="382"/>
        <end position="403"/>
    </location>
</feature>
<feature type="transmembrane region" description="Helical" evidence="7">
    <location>
        <begin position="185"/>
        <end position="205"/>
    </location>
</feature>
<accession>A0A3A9ZBE3</accession>
<evidence type="ECO:0000256" key="4">
    <source>
        <dbReference type="ARBA" id="ARBA00022989"/>
    </source>
</evidence>
<evidence type="ECO:0000256" key="6">
    <source>
        <dbReference type="SAM" id="MobiDB-lite"/>
    </source>
</evidence>
<evidence type="ECO:0000313" key="10">
    <source>
        <dbReference type="Proteomes" id="UP000272474"/>
    </source>
</evidence>
<dbReference type="AlphaFoldDB" id="A0A3A9ZBE3"/>
<protein>
    <submittedName>
        <fullName evidence="9">MFS transporter</fullName>
    </submittedName>
</protein>
<dbReference type="InterPro" id="IPR036259">
    <property type="entry name" value="MFS_trans_sf"/>
</dbReference>
<comment type="subcellular location">
    <subcellularLocation>
        <location evidence="1">Cell membrane</location>
        <topology evidence="1">Multi-pass membrane protein</topology>
    </subcellularLocation>
</comment>
<dbReference type="InterPro" id="IPR050189">
    <property type="entry name" value="MFS_Efflux_Transporters"/>
</dbReference>
<dbReference type="Pfam" id="PF07690">
    <property type="entry name" value="MFS_1"/>
    <property type="match status" value="1"/>
</dbReference>
<evidence type="ECO:0000256" key="7">
    <source>
        <dbReference type="SAM" id="Phobius"/>
    </source>
</evidence>
<feature type="transmembrane region" description="Helical" evidence="7">
    <location>
        <begin position="317"/>
        <end position="336"/>
    </location>
</feature>
<organism evidence="9 10">
    <name type="scientific">Streptomyces hoynatensis</name>
    <dbReference type="NCBI Taxonomy" id="1141874"/>
    <lineage>
        <taxon>Bacteria</taxon>
        <taxon>Bacillati</taxon>
        <taxon>Actinomycetota</taxon>
        <taxon>Actinomycetes</taxon>
        <taxon>Kitasatosporales</taxon>
        <taxon>Streptomycetaceae</taxon>
        <taxon>Streptomyces</taxon>
    </lineage>
</organism>
<evidence type="ECO:0000256" key="5">
    <source>
        <dbReference type="ARBA" id="ARBA00023136"/>
    </source>
</evidence>
<dbReference type="PANTHER" id="PTHR43124">
    <property type="entry name" value="PURINE EFFLUX PUMP PBUE"/>
    <property type="match status" value="1"/>
</dbReference>
<evidence type="ECO:0000256" key="3">
    <source>
        <dbReference type="ARBA" id="ARBA00022692"/>
    </source>
</evidence>
<feature type="transmembrane region" description="Helical" evidence="7">
    <location>
        <begin position="226"/>
        <end position="248"/>
    </location>
</feature>
<sequence length="412" mass="41532">MPRGSTNAPRGARRSRTLPAPLGDLGPRAAAAVVVSMAVAAFCFVTTENLPIGLLSPIAEDLGASEAAVGLLVTGYGLTVAVVSVPAARLTLGLPRRVLLRRVLVAFLLATWLSALAPAYWLLLAARLVTSLCQAVFWAVVGPTVAGLFPEEVRGRVLALTFSGGSIGGVLGVPAATWLGQAANWRAAFLALSALTACVLFAAARSLPDTRPEESHAATGTHPDRVAYRAVVTANALLVAGVFTAYTYLAAFLDEVGGLAEGAVTPMLLLYGAAGVVGGLSAGAVCDRYPRQAFTVPSALVVAALCLLAALGTHRFALVLGVGLTGFACACVPIASQNRIMRVAPGSTDLASAGNSAAFNVGIASGALLGGALVDAGHVRGIALAGALLAAAALALALAEPLLPRRARPARG</sequence>
<dbReference type="CDD" id="cd17324">
    <property type="entry name" value="MFS_NepI_like"/>
    <property type="match status" value="1"/>
</dbReference>